<evidence type="ECO:0000259" key="5">
    <source>
        <dbReference type="Pfam" id="PF25973"/>
    </source>
</evidence>
<dbReference type="EMBL" id="JAAAPO010000007">
    <property type="protein sequence ID" value="NBC38002.1"/>
    <property type="molecule type" value="Genomic_DNA"/>
</dbReference>
<dbReference type="Pfam" id="PF25967">
    <property type="entry name" value="RND-MFP_C"/>
    <property type="match status" value="1"/>
</dbReference>
<reference evidence="7" key="1">
    <citation type="submission" date="2020-01" db="EMBL/GenBank/DDBJ databases">
        <title>Sphingomonas sp. strain CSW-10.</title>
        <authorList>
            <person name="Chen W.-M."/>
        </authorList>
    </citation>
    <scope>NUCLEOTIDE SEQUENCE [LARGE SCALE GENOMIC DNA]</scope>
    <source>
        <strain evidence="7">FSY-8</strain>
    </source>
</reference>
<dbReference type="InterPro" id="IPR058627">
    <property type="entry name" value="MdtA-like_C"/>
</dbReference>
<evidence type="ECO:0000313" key="6">
    <source>
        <dbReference type="EMBL" id="NBC38002.1"/>
    </source>
</evidence>
<dbReference type="Proteomes" id="UP000753724">
    <property type="component" value="Unassembled WGS sequence"/>
</dbReference>
<dbReference type="Pfam" id="PF25973">
    <property type="entry name" value="BSH_CzcB"/>
    <property type="match status" value="1"/>
</dbReference>
<proteinExistence type="inferred from homology"/>
<dbReference type="NCBIfam" id="TIGR01730">
    <property type="entry name" value="RND_mfp"/>
    <property type="match status" value="1"/>
</dbReference>
<dbReference type="InterPro" id="IPR058647">
    <property type="entry name" value="BSH_CzcB-like"/>
</dbReference>
<evidence type="ECO:0000259" key="4">
    <source>
        <dbReference type="Pfam" id="PF25967"/>
    </source>
</evidence>
<dbReference type="PANTHER" id="PTHR30469">
    <property type="entry name" value="MULTIDRUG RESISTANCE PROTEIN MDTA"/>
    <property type="match status" value="1"/>
</dbReference>
<dbReference type="Gene3D" id="1.10.287.470">
    <property type="entry name" value="Helix hairpin bin"/>
    <property type="match status" value="1"/>
</dbReference>
<protein>
    <submittedName>
        <fullName evidence="6">Efflux RND transporter periplasmic adaptor subunit</fullName>
    </submittedName>
</protein>
<dbReference type="InterPro" id="IPR006143">
    <property type="entry name" value="RND_pump_MFP"/>
</dbReference>
<evidence type="ECO:0000256" key="2">
    <source>
        <dbReference type="SAM" id="MobiDB-lite"/>
    </source>
</evidence>
<feature type="domain" description="CusB-like beta-barrel" evidence="3">
    <location>
        <begin position="264"/>
        <end position="335"/>
    </location>
</feature>
<comment type="similarity">
    <text evidence="1">Belongs to the membrane fusion protein (MFP) (TC 8.A.1) family.</text>
</comment>
<feature type="domain" description="CzcB-like barrel-sandwich hybrid" evidence="5">
    <location>
        <begin position="124"/>
        <end position="257"/>
    </location>
</feature>
<feature type="region of interest" description="Disordered" evidence="2">
    <location>
        <begin position="1"/>
        <end position="48"/>
    </location>
</feature>
<dbReference type="Gene3D" id="2.40.50.100">
    <property type="match status" value="1"/>
</dbReference>
<name>A0ABW9XHG5_9SPHN</name>
<dbReference type="Pfam" id="PF25954">
    <property type="entry name" value="Beta-barrel_RND_2"/>
    <property type="match status" value="1"/>
</dbReference>
<evidence type="ECO:0000256" key="1">
    <source>
        <dbReference type="ARBA" id="ARBA00009477"/>
    </source>
</evidence>
<comment type="caution">
    <text evidence="6">The sequence shown here is derived from an EMBL/GenBank/DDBJ whole genome shotgun (WGS) entry which is preliminary data.</text>
</comment>
<gene>
    <name evidence="6" type="ORF">GTZ99_15715</name>
</gene>
<sequence>MSGRADGGRDGDRRLSRTRNDAKATDGPDPIAGDESMTGQDTYADDAPKPFPVRNTLLGVGGALALIGIWYGLHHKPADATKGVNQAPLVTVAIPGKTQITGTISVTGSIAARHDMPVGSVGEGGTIQSVLVNAGQWVKRGQLLAVIDRSVQLQQLANQQANVRVAQADARLAQANLDRALKLVGGGFISNADVDRLTATRDAANARVAVAQALLGETRAKIRRLDIVAPADGLLLDRSVEPGQIVGPSSGALFRVAEAGQMELKAKLSETDLAQLHVGQKVKVTPVGSATSYTGEIWQVSPIIDPASRQGMARISLAYAPDLRPGGFASAEIQSGMISAPLLPESALQADAQGSYVYIVGPGNKAQRRRVKLAMVTGKGVAIASGLSGNERVVLRAGAFLSEGETVDPRIERGQ</sequence>
<feature type="compositionally biased region" description="Basic and acidic residues" evidence="2">
    <location>
        <begin position="1"/>
        <end position="26"/>
    </location>
</feature>
<keyword evidence="7" id="KW-1185">Reference proteome</keyword>
<evidence type="ECO:0000259" key="3">
    <source>
        <dbReference type="Pfam" id="PF25954"/>
    </source>
</evidence>
<accession>A0ABW9XHG5</accession>
<dbReference type="InterPro" id="IPR058792">
    <property type="entry name" value="Beta-barrel_RND_2"/>
</dbReference>
<dbReference type="Gene3D" id="2.40.420.20">
    <property type="match status" value="1"/>
</dbReference>
<dbReference type="Gene3D" id="2.40.30.170">
    <property type="match status" value="1"/>
</dbReference>
<organism evidence="6 7">
    <name type="scientific">Novosphingobium ovatum</name>
    <dbReference type="NCBI Taxonomy" id="1908523"/>
    <lineage>
        <taxon>Bacteria</taxon>
        <taxon>Pseudomonadati</taxon>
        <taxon>Pseudomonadota</taxon>
        <taxon>Alphaproteobacteria</taxon>
        <taxon>Sphingomonadales</taxon>
        <taxon>Sphingomonadaceae</taxon>
        <taxon>Novosphingobium</taxon>
    </lineage>
</organism>
<dbReference type="PANTHER" id="PTHR30469:SF15">
    <property type="entry name" value="HLYD FAMILY OF SECRETION PROTEINS"/>
    <property type="match status" value="1"/>
</dbReference>
<feature type="domain" description="Multidrug resistance protein MdtA-like C-terminal permuted SH3" evidence="4">
    <location>
        <begin position="342"/>
        <end position="395"/>
    </location>
</feature>
<evidence type="ECO:0000313" key="7">
    <source>
        <dbReference type="Proteomes" id="UP000753724"/>
    </source>
</evidence>
<dbReference type="SUPFAM" id="SSF111369">
    <property type="entry name" value="HlyD-like secretion proteins"/>
    <property type="match status" value="1"/>
</dbReference>